<organism evidence="2 3">
    <name type="scientific">Vairimorpha apis BRL 01</name>
    <dbReference type="NCBI Taxonomy" id="1037528"/>
    <lineage>
        <taxon>Eukaryota</taxon>
        <taxon>Fungi</taxon>
        <taxon>Fungi incertae sedis</taxon>
        <taxon>Microsporidia</taxon>
        <taxon>Nosematidae</taxon>
        <taxon>Vairimorpha</taxon>
    </lineage>
</organism>
<proteinExistence type="predicted"/>
<evidence type="ECO:0000313" key="2">
    <source>
        <dbReference type="EMBL" id="EQB60422.1"/>
    </source>
</evidence>
<dbReference type="Proteomes" id="UP000053780">
    <property type="component" value="Unassembled WGS sequence"/>
</dbReference>
<dbReference type="EMBL" id="KE647289">
    <property type="protein sequence ID" value="EQB60422.1"/>
    <property type="molecule type" value="Genomic_DNA"/>
</dbReference>
<dbReference type="VEuPathDB" id="MicrosporidiaDB:NAPIS_ORF02026"/>
<sequence>MFLFYLNFLLTASNLTFRILQHNFFVTLKIQLGTIKSIRSFDILEVTDKEVTNILKNLDMRIIKTKKISDEMYIYLLTGRYLKNKFMINRRYIVYVYLNNGTSICCKPFYLSQLDLNQTTIIPVFLADLKRNDYLQRCIESSSF</sequence>
<dbReference type="HOGENOM" id="CLU_1797018_0_0_1"/>
<evidence type="ECO:0000313" key="3">
    <source>
        <dbReference type="Proteomes" id="UP000053780"/>
    </source>
</evidence>
<reference evidence="2 3" key="1">
    <citation type="journal article" date="2013" name="BMC Genomics">
        <title>Genome sequencing and comparative genomics of honey bee microsporidia, Nosema apis reveal novel insights into host-parasite interactions.</title>
        <authorList>
            <person name="Chen Yp."/>
            <person name="Pettis J.S."/>
            <person name="Zhao Y."/>
            <person name="Liu X."/>
            <person name="Tallon L.J."/>
            <person name="Sadzewicz L.D."/>
            <person name="Li R."/>
            <person name="Zheng H."/>
            <person name="Huang S."/>
            <person name="Zhang X."/>
            <person name="Hamilton M.C."/>
            <person name="Pernal S.F."/>
            <person name="Melathopoulos A.P."/>
            <person name="Yan X."/>
            <person name="Evans J.D."/>
        </authorList>
    </citation>
    <scope>NUCLEOTIDE SEQUENCE [LARGE SCALE GENOMIC DNA]</scope>
    <source>
        <strain evidence="2 3">BRL 01</strain>
    </source>
</reference>
<protein>
    <submittedName>
        <fullName evidence="2">Uncharacterized protein</fullName>
    </submittedName>
</protein>
<feature type="signal peptide" evidence="1">
    <location>
        <begin position="1"/>
        <end position="16"/>
    </location>
</feature>
<accession>T0KYJ8</accession>
<gene>
    <name evidence="2" type="ORF">NAPIS_ORF02026</name>
</gene>
<dbReference type="AlphaFoldDB" id="T0KYJ8"/>
<evidence type="ECO:0000256" key="1">
    <source>
        <dbReference type="SAM" id="SignalP"/>
    </source>
</evidence>
<keyword evidence="3" id="KW-1185">Reference proteome</keyword>
<feature type="chain" id="PRO_5004579532" evidence="1">
    <location>
        <begin position="17"/>
        <end position="144"/>
    </location>
</feature>
<keyword evidence="1" id="KW-0732">Signal</keyword>
<name>T0KYJ8_9MICR</name>